<proteinExistence type="predicted"/>
<evidence type="ECO:0000313" key="3">
    <source>
        <dbReference type="Proteomes" id="UP001497623"/>
    </source>
</evidence>
<dbReference type="EMBL" id="CAXKWB010019926">
    <property type="protein sequence ID" value="CAL4122335.1"/>
    <property type="molecule type" value="Genomic_DNA"/>
</dbReference>
<dbReference type="InterPro" id="IPR001304">
    <property type="entry name" value="C-type_lectin-like"/>
</dbReference>
<feature type="domain" description="C-type lectin" evidence="1">
    <location>
        <begin position="9"/>
        <end position="139"/>
    </location>
</feature>
<sequence>DCEGSSFLVSNQCFRVYRDSKRSWKDAQQRCAEEGMIIAEPKDPSALRRYLIDNNMVAGISGNFFWLGGRGNGINMVWNTSQQVFPASDPSWYRDHPGDRVTANHCLSMLVRSSVFSSGSPSTPYRASDCTWPFHTICQHQ</sequence>
<reference evidence="2 3" key="1">
    <citation type="submission" date="2024-05" db="EMBL/GenBank/DDBJ databases">
        <authorList>
            <person name="Wallberg A."/>
        </authorList>
    </citation>
    <scope>NUCLEOTIDE SEQUENCE [LARGE SCALE GENOMIC DNA]</scope>
</reference>
<dbReference type="Gene3D" id="3.10.100.10">
    <property type="entry name" value="Mannose-Binding Protein A, subunit A"/>
    <property type="match status" value="1"/>
</dbReference>
<gene>
    <name evidence="2" type="ORF">MNOR_LOCUS23057</name>
</gene>
<evidence type="ECO:0000313" key="2">
    <source>
        <dbReference type="EMBL" id="CAL4122335.1"/>
    </source>
</evidence>
<accession>A0AAV2RBC1</accession>
<protein>
    <recommendedName>
        <fullName evidence="1">C-type lectin domain-containing protein</fullName>
    </recommendedName>
</protein>
<dbReference type="PROSITE" id="PS50041">
    <property type="entry name" value="C_TYPE_LECTIN_2"/>
    <property type="match status" value="1"/>
</dbReference>
<dbReference type="SUPFAM" id="SSF56436">
    <property type="entry name" value="C-type lectin-like"/>
    <property type="match status" value="1"/>
</dbReference>
<dbReference type="SMART" id="SM00034">
    <property type="entry name" value="CLECT"/>
    <property type="match status" value="1"/>
</dbReference>
<dbReference type="Proteomes" id="UP001497623">
    <property type="component" value="Unassembled WGS sequence"/>
</dbReference>
<organism evidence="2 3">
    <name type="scientific">Meganyctiphanes norvegica</name>
    <name type="common">Northern krill</name>
    <name type="synonym">Thysanopoda norvegica</name>
    <dbReference type="NCBI Taxonomy" id="48144"/>
    <lineage>
        <taxon>Eukaryota</taxon>
        <taxon>Metazoa</taxon>
        <taxon>Ecdysozoa</taxon>
        <taxon>Arthropoda</taxon>
        <taxon>Crustacea</taxon>
        <taxon>Multicrustacea</taxon>
        <taxon>Malacostraca</taxon>
        <taxon>Eumalacostraca</taxon>
        <taxon>Eucarida</taxon>
        <taxon>Euphausiacea</taxon>
        <taxon>Euphausiidae</taxon>
        <taxon>Meganyctiphanes</taxon>
    </lineage>
</organism>
<dbReference type="InterPro" id="IPR016186">
    <property type="entry name" value="C-type_lectin-like/link_sf"/>
</dbReference>
<comment type="caution">
    <text evidence="2">The sequence shown here is derived from an EMBL/GenBank/DDBJ whole genome shotgun (WGS) entry which is preliminary data.</text>
</comment>
<dbReference type="CDD" id="cd00037">
    <property type="entry name" value="CLECT"/>
    <property type="match status" value="1"/>
</dbReference>
<evidence type="ECO:0000259" key="1">
    <source>
        <dbReference type="PROSITE" id="PS50041"/>
    </source>
</evidence>
<dbReference type="InterPro" id="IPR016187">
    <property type="entry name" value="CTDL_fold"/>
</dbReference>
<feature type="non-terminal residue" evidence="2">
    <location>
        <position position="1"/>
    </location>
</feature>
<name>A0AAV2RBC1_MEGNR</name>
<dbReference type="AlphaFoldDB" id="A0AAV2RBC1"/>
<keyword evidence="3" id="KW-1185">Reference proteome</keyword>